<keyword evidence="7" id="KW-0961">Cell wall biogenesis/degradation</keyword>
<evidence type="ECO:0000256" key="7">
    <source>
        <dbReference type="ARBA" id="ARBA00023316"/>
    </source>
</evidence>
<feature type="binding site" evidence="8">
    <location>
        <position position="122"/>
    </location>
    <ligand>
        <name>UDP-alpha-D-glucose</name>
        <dbReference type="ChEBI" id="CHEBI:58885"/>
    </ligand>
</feature>
<evidence type="ECO:0000256" key="1">
    <source>
        <dbReference type="ARBA" id="ARBA00004308"/>
    </source>
</evidence>
<evidence type="ECO:0000256" key="5">
    <source>
        <dbReference type="ARBA" id="ARBA00022989"/>
    </source>
</evidence>
<dbReference type="GO" id="GO:0012505">
    <property type="term" value="C:endomembrane system"/>
    <property type="evidence" value="ECO:0007669"/>
    <property type="project" value="UniProtKB-SubCell"/>
</dbReference>
<dbReference type="Pfam" id="PF03552">
    <property type="entry name" value="Cellulose_synt"/>
    <property type="match status" value="1"/>
</dbReference>
<evidence type="ECO:0000256" key="6">
    <source>
        <dbReference type="ARBA" id="ARBA00023136"/>
    </source>
</evidence>
<feature type="transmembrane region" description="Helical" evidence="9">
    <location>
        <begin position="59"/>
        <end position="79"/>
    </location>
</feature>
<dbReference type="GO" id="GO:0016020">
    <property type="term" value="C:membrane"/>
    <property type="evidence" value="ECO:0007669"/>
    <property type="project" value="InterPro"/>
</dbReference>
<reference evidence="10" key="1">
    <citation type="submission" date="2018-02" db="EMBL/GenBank/DDBJ databases">
        <title>Rhizophora mucronata_Transcriptome.</title>
        <authorList>
            <person name="Meera S.P."/>
            <person name="Sreeshan A."/>
            <person name="Augustine A."/>
        </authorList>
    </citation>
    <scope>NUCLEOTIDE SEQUENCE</scope>
    <source>
        <tissue evidence="10">Leaf</tissue>
    </source>
</reference>
<dbReference type="PANTHER" id="PTHR13301">
    <property type="entry name" value="X-BOX TRANSCRIPTION FACTOR-RELATED"/>
    <property type="match status" value="1"/>
</dbReference>
<comment type="subcellular location">
    <subcellularLocation>
        <location evidence="1">Endomembrane system</location>
    </subcellularLocation>
</comment>
<proteinExistence type="predicted"/>
<keyword evidence="3" id="KW-0808">Transferase</keyword>
<keyword evidence="2" id="KW-0328">Glycosyltransferase</keyword>
<dbReference type="EMBL" id="GGEC01024787">
    <property type="protein sequence ID" value="MBX05271.1"/>
    <property type="molecule type" value="Transcribed_RNA"/>
</dbReference>
<evidence type="ECO:0000313" key="10">
    <source>
        <dbReference type="EMBL" id="MBX05271.1"/>
    </source>
</evidence>
<feature type="binding site" evidence="8">
    <location>
        <position position="121"/>
    </location>
    <ligand>
        <name>UDP-alpha-D-glucose</name>
        <dbReference type="ChEBI" id="CHEBI:58885"/>
    </ligand>
</feature>
<dbReference type="GO" id="GO:0030244">
    <property type="term" value="P:cellulose biosynthetic process"/>
    <property type="evidence" value="ECO:0007669"/>
    <property type="project" value="InterPro"/>
</dbReference>
<accession>A0A2P2KHT2</accession>
<dbReference type="AlphaFoldDB" id="A0A2P2KHT2"/>
<evidence type="ECO:0000256" key="4">
    <source>
        <dbReference type="ARBA" id="ARBA00022692"/>
    </source>
</evidence>
<dbReference type="GO" id="GO:0016760">
    <property type="term" value="F:cellulose synthase (UDP-forming) activity"/>
    <property type="evidence" value="ECO:0007669"/>
    <property type="project" value="InterPro"/>
</dbReference>
<keyword evidence="6 9" id="KW-0472">Membrane</keyword>
<evidence type="ECO:0000256" key="3">
    <source>
        <dbReference type="ARBA" id="ARBA00022679"/>
    </source>
</evidence>
<feature type="transmembrane region" description="Helical" evidence="9">
    <location>
        <begin position="211"/>
        <end position="229"/>
    </location>
</feature>
<feature type="transmembrane region" description="Helical" evidence="9">
    <location>
        <begin position="28"/>
        <end position="47"/>
    </location>
</feature>
<sequence>MENARDCRTSPAAHAPLLHIVKPMPQMVFNRVFAAIYLCAILTFLYYRVKTLISSSTLAYFSINLALLISEILLAFMWVNTQALRMSPVCRQEFPENVEKVLERSHFPGLDVFICTADPYKEPLIGVVNTAVSVMAYDYPTEKISVYISDDGGSALTLFAVMEAAKFASHWLPFCKKSNLADRSPEAYFNSNQSWSPEIEKIKVIITHRSTPLTIFCYWLTILVVVLAIRNLCKSIPNIKDIYQPHTFLENLLFALQAFKLKINKFAYQKY</sequence>
<protein>
    <recommendedName>
        <fullName evidence="11">Cellulose synthase-like protein G3</fullName>
    </recommendedName>
</protein>
<keyword evidence="4 9" id="KW-0812">Transmembrane</keyword>
<name>A0A2P2KHT2_RHIMU</name>
<evidence type="ECO:0000256" key="2">
    <source>
        <dbReference type="ARBA" id="ARBA00022676"/>
    </source>
</evidence>
<evidence type="ECO:0000256" key="9">
    <source>
        <dbReference type="SAM" id="Phobius"/>
    </source>
</evidence>
<organism evidence="10">
    <name type="scientific">Rhizophora mucronata</name>
    <name type="common">Asiatic mangrove</name>
    <dbReference type="NCBI Taxonomy" id="61149"/>
    <lineage>
        <taxon>Eukaryota</taxon>
        <taxon>Viridiplantae</taxon>
        <taxon>Streptophyta</taxon>
        <taxon>Embryophyta</taxon>
        <taxon>Tracheophyta</taxon>
        <taxon>Spermatophyta</taxon>
        <taxon>Magnoliopsida</taxon>
        <taxon>eudicotyledons</taxon>
        <taxon>Gunneridae</taxon>
        <taxon>Pentapetalae</taxon>
        <taxon>rosids</taxon>
        <taxon>fabids</taxon>
        <taxon>Malpighiales</taxon>
        <taxon>Rhizophoraceae</taxon>
        <taxon>Rhizophora</taxon>
    </lineage>
</organism>
<keyword evidence="5 9" id="KW-1133">Transmembrane helix</keyword>
<evidence type="ECO:0008006" key="11">
    <source>
        <dbReference type="Google" id="ProtNLM"/>
    </source>
</evidence>
<dbReference type="GO" id="GO:0071555">
    <property type="term" value="P:cell wall organization"/>
    <property type="evidence" value="ECO:0007669"/>
    <property type="project" value="UniProtKB-KW"/>
</dbReference>
<feature type="binding site" evidence="8">
    <location>
        <position position="151"/>
    </location>
    <ligand>
        <name>UDP-alpha-D-glucose</name>
        <dbReference type="ChEBI" id="CHEBI:58885"/>
    </ligand>
</feature>
<dbReference type="InterPro" id="IPR005150">
    <property type="entry name" value="Cellulose_synth"/>
</dbReference>
<evidence type="ECO:0000256" key="8">
    <source>
        <dbReference type="PIRSR" id="PIRSR605150-2"/>
    </source>
</evidence>